<comment type="caution">
    <text evidence="2">The sequence shown here is derived from an EMBL/GenBank/DDBJ whole genome shotgun (WGS) entry which is preliminary data.</text>
</comment>
<gene>
    <name evidence="2" type="ORF">CJOHNSTONI_LOCUS2893</name>
</gene>
<keyword evidence="3" id="KW-1185">Reference proteome</keyword>
<evidence type="ECO:0000313" key="3">
    <source>
        <dbReference type="Proteomes" id="UP000746747"/>
    </source>
</evidence>
<dbReference type="OrthoDB" id="5833745at2759"/>
<proteinExistence type="predicted"/>
<evidence type="ECO:0000313" key="2">
    <source>
        <dbReference type="EMBL" id="CAG9532594.1"/>
    </source>
</evidence>
<evidence type="ECO:0000256" key="1">
    <source>
        <dbReference type="SAM" id="MobiDB-lite"/>
    </source>
</evidence>
<dbReference type="AlphaFoldDB" id="A0A8J2LZB2"/>
<dbReference type="Proteomes" id="UP000746747">
    <property type="component" value="Unassembled WGS sequence"/>
</dbReference>
<name>A0A8J2LZB2_9BILA</name>
<reference evidence="2" key="1">
    <citation type="submission" date="2021-09" db="EMBL/GenBank/DDBJ databases">
        <authorList>
            <consortium name="Pathogen Informatics"/>
        </authorList>
    </citation>
    <scope>NUCLEOTIDE SEQUENCE</scope>
</reference>
<protein>
    <submittedName>
        <fullName evidence="2">Uncharacterized protein</fullName>
    </submittedName>
</protein>
<organism evidence="2 3">
    <name type="scientific">Cercopithifilaria johnstoni</name>
    <dbReference type="NCBI Taxonomy" id="2874296"/>
    <lineage>
        <taxon>Eukaryota</taxon>
        <taxon>Metazoa</taxon>
        <taxon>Ecdysozoa</taxon>
        <taxon>Nematoda</taxon>
        <taxon>Chromadorea</taxon>
        <taxon>Rhabditida</taxon>
        <taxon>Spirurina</taxon>
        <taxon>Spiruromorpha</taxon>
        <taxon>Filarioidea</taxon>
        <taxon>Onchocercidae</taxon>
        <taxon>Cercopithifilaria</taxon>
    </lineage>
</organism>
<dbReference type="EMBL" id="CAKAEH010001028">
    <property type="protein sequence ID" value="CAG9532594.1"/>
    <property type="molecule type" value="Genomic_DNA"/>
</dbReference>
<feature type="region of interest" description="Disordered" evidence="1">
    <location>
        <begin position="83"/>
        <end position="103"/>
    </location>
</feature>
<sequence length="171" mass="19022">MQTAFQTLTIADGILAIKHDQEPSATPPTVVSPLRDLSRPLKSTVSSGTRSEDLGDFILEENYLEDSWGLHSSVVTSTYSYPEKSASSNSNLPETTSDQFTPVNSSTLLPVDSRMYYRLYWDSSDSELDSISFEDFSLEHFSPAMENTFEGYSADTYLGDDFNAHNSKAFI</sequence>
<accession>A0A8J2LZB2</accession>